<dbReference type="GO" id="GO:0015935">
    <property type="term" value="C:small ribosomal subunit"/>
    <property type="evidence" value="ECO:0007669"/>
    <property type="project" value="TreeGrafter"/>
</dbReference>
<gene>
    <name evidence="5" type="ORF">A2664_03160</name>
</gene>
<keyword evidence="2" id="KW-0687">Ribonucleoprotein</keyword>
<dbReference type="NCBIfam" id="TIGR00002">
    <property type="entry name" value="S16"/>
    <property type="match status" value="1"/>
</dbReference>
<dbReference type="EMBL" id="MHRF01000004">
    <property type="protein sequence ID" value="OHA18611.1"/>
    <property type="molecule type" value="Genomic_DNA"/>
</dbReference>
<dbReference type="GO" id="GO:0003735">
    <property type="term" value="F:structural constituent of ribosome"/>
    <property type="evidence" value="ECO:0007669"/>
    <property type="project" value="InterPro"/>
</dbReference>
<dbReference type="InterPro" id="IPR000307">
    <property type="entry name" value="Ribosomal_bS16"/>
</dbReference>
<evidence type="ECO:0000256" key="4">
    <source>
        <dbReference type="SAM" id="MobiDB-lite"/>
    </source>
</evidence>
<dbReference type="GO" id="GO:0005737">
    <property type="term" value="C:cytoplasm"/>
    <property type="evidence" value="ECO:0007669"/>
    <property type="project" value="UniProtKB-ARBA"/>
</dbReference>
<accession>A0A1G2M6E4</accession>
<name>A0A1G2M6E4_9BACT</name>
<evidence type="ECO:0000313" key="6">
    <source>
        <dbReference type="Proteomes" id="UP000178873"/>
    </source>
</evidence>
<dbReference type="Gene3D" id="3.30.1320.10">
    <property type="match status" value="1"/>
</dbReference>
<feature type="region of interest" description="Disordered" evidence="4">
    <location>
        <begin position="111"/>
        <end position="130"/>
    </location>
</feature>
<dbReference type="SUPFAM" id="SSF54565">
    <property type="entry name" value="Ribosomal protein S16"/>
    <property type="match status" value="1"/>
</dbReference>
<evidence type="ECO:0000256" key="1">
    <source>
        <dbReference type="ARBA" id="ARBA00022980"/>
    </source>
</evidence>
<evidence type="ECO:0000256" key="2">
    <source>
        <dbReference type="ARBA" id="ARBA00023274"/>
    </source>
</evidence>
<dbReference type="STRING" id="1802301.A2664_03160"/>
<dbReference type="PANTHER" id="PTHR12919">
    <property type="entry name" value="30S RIBOSOMAL PROTEIN S16"/>
    <property type="match status" value="1"/>
</dbReference>
<keyword evidence="1 5" id="KW-0689">Ribosomal protein</keyword>
<dbReference type="Pfam" id="PF00886">
    <property type="entry name" value="Ribosomal_S16"/>
    <property type="match status" value="1"/>
</dbReference>
<evidence type="ECO:0000256" key="3">
    <source>
        <dbReference type="ARBA" id="ARBA00035310"/>
    </source>
</evidence>
<dbReference type="PANTHER" id="PTHR12919:SF20">
    <property type="entry name" value="SMALL RIBOSOMAL SUBUNIT PROTEIN BS16M"/>
    <property type="match status" value="1"/>
</dbReference>
<proteinExistence type="predicted"/>
<dbReference type="GO" id="GO:0006412">
    <property type="term" value="P:translation"/>
    <property type="evidence" value="ECO:0007669"/>
    <property type="project" value="InterPro"/>
</dbReference>
<dbReference type="AlphaFoldDB" id="A0A1G2M6E4"/>
<evidence type="ECO:0000313" key="5">
    <source>
        <dbReference type="EMBL" id="OHA18611.1"/>
    </source>
</evidence>
<organism evidence="5 6">
    <name type="scientific">Candidatus Taylorbacteria bacterium RIFCSPHIGHO2_01_FULL_46_22b</name>
    <dbReference type="NCBI Taxonomy" id="1802301"/>
    <lineage>
        <taxon>Bacteria</taxon>
        <taxon>Candidatus Tayloriibacteriota</taxon>
    </lineage>
</organism>
<protein>
    <recommendedName>
        <fullName evidence="3">30S ribosomal protein S16</fullName>
    </recommendedName>
</protein>
<dbReference type="Proteomes" id="UP000178873">
    <property type="component" value="Unassembled WGS sequence"/>
</dbReference>
<sequence length="130" mass="14096">MLKIRLQRTGRTNVPTFRIVLTDSKNSTKSGRYLEVLGSYDAVNNVKEVKADRVKHWLSMGAQLTGTLHNFFIEKKIIEGKKINVLPKKKPIKKEETAPVAGTPVAAVAATPAPAEAAPEAPKPVEAPVA</sequence>
<dbReference type="InterPro" id="IPR023803">
    <property type="entry name" value="Ribosomal_bS16_dom_sf"/>
</dbReference>
<reference evidence="5 6" key="1">
    <citation type="journal article" date="2016" name="Nat. Commun.">
        <title>Thousands of microbial genomes shed light on interconnected biogeochemical processes in an aquifer system.</title>
        <authorList>
            <person name="Anantharaman K."/>
            <person name="Brown C.T."/>
            <person name="Hug L.A."/>
            <person name="Sharon I."/>
            <person name="Castelle C.J."/>
            <person name="Probst A.J."/>
            <person name="Thomas B.C."/>
            <person name="Singh A."/>
            <person name="Wilkins M.J."/>
            <person name="Karaoz U."/>
            <person name="Brodie E.L."/>
            <person name="Williams K.H."/>
            <person name="Hubbard S.S."/>
            <person name="Banfield J.F."/>
        </authorList>
    </citation>
    <scope>NUCLEOTIDE SEQUENCE [LARGE SCALE GENOMIC DNA]</scope>
</reference>
<comment type="caution">
    <text evidence="5">The sequence shown here is derived from an EMBL/GenBank/DDBJ whole genome shotgun (WGS) entry which is preliminary data.</text>
</comment>